<evidence type="ECO:0000256" key="1">
    <source>
        <dbReference type="SAM" id="MobiDB-lite"/>
    </source>
</evidence>
<accession>A0A645I064</accession>
<dbReference type="EMBL" id="VSSQ01102479">
    <property type="protein sequence ID" value="MPN43829.1"/>
    <property type="molecule type" value="Genomic_DNA"/>
</dbReference>
<gene>
    <name evidence="2" type="ORF">SDC9_191390</name>
</gene>
<feature type="compositionally biased region" description="Basic and acidic residues" evidence="1">
    <location>
        <begin position="1"/>
        <end position="18"/>
    </location>
</feature>
<comment type="caution">
    <text evidence="2">The sequence shown here is derived from an EMBL/GenBank/DDBJ whole genome shotgun (WGS) entry which is preliminary data.</text>
</comment>
<feature type="compositionally biased region" description="Basic and acidic residues" evidence="1">
    <location>
        <begin position="101"/>
        <end position="130"/>
    </location>
</feature>
<feature type="region of interest" description="Disordered" evidence="1">
    <location>
        <begin position="43"/>
        <end position="64"/>
    </location>
</feature>
<feature type="region of interest" description="Disordered" evidence="1">
    <location>
        <begin position="1"/>
        <end position="25"/>
    </location>
</feature>
<feature type="region of interest" description="Disordered" evidence="1">
    <location>
        <begin position="83"/>
        <end position="130"/>
    </location>
</feature>
<dbReference type="AlphaFoldDB" id="A0A645I064"/>
<proteinExistence type="predicted"/>
<protein>
    <submittedName>
        <fullName evidence="2">Uncharacterized protein</fullName>
    </submittedName>
</protein>
<feature type="compositionally biased region" description="Basic and acidic residues" evidence="1">
    <location>
        <begin position="47"/>
        <end position="64"/>
    </location>
</feature>
<reference evidence="2" key="1">
    <citation type="submission" date="2019-08" db="EMBL/GenBank/DDBJ databases">
        <authorList>
            <person name="Kucharzyk K."/>
            <person name="Murdoch R.W."/>
            <person name="Higgins S."/>
            <person name="Loffler F."/>
        </authorList>
    </citation>
    <scope>NUCLEOTIDE SEQUENCE</scope>
</reference>
<feature type="compositionally biased region" description="Basic residues" evidence="1">
    <location>
        <begin position="89"/>
        <end position="100"/>
    </location>
</feature>
<organism evidence="2">
    <name type="scientific">bioreactor metagenome</name>
    <dbReference type="NCBI Taxonomy" id="1076179"/>
    <lineage>
        <taxon>unclassified sequences</taxon>
        <taxon>metagenomes</taxon>
        <taxon>ecological metagenomes</taxon>
    </lineage>
</organism>
<evidence type="ECO:0000313" key="2">
    <source>
        <dbReference type="EMBL" id="MPN43829.1"/>
    </source>
</evidence>
<sequence>MERRHAGFDQQPRREHDKRSHQRHAGFAALRGHICGDALKACAAGAEEQKPDAREHQDARDGGEHIVFERALQLIALLLDGDQDERRGGHGLHKHIQGKHVGHEREAVHTRHDEQQQVEKRKAALAERLA</sequence>
<name>A0A645I064_9ZZZZ</name>